<dbReference type="OrthoDB" id="2571149at2759"/>
<keyword evidence="3" id="KW-1185">Reference proteome</keyword>
<protein>
    <submittedName>
        <fullName evidence="2">Uncharacterized protein</fullName>
    </submittedName>
</protein>
<gene>
    <name evidence="2" type="ORF">OE88DRAFT_1656428</name>
</gene>
<organism evidence="2 3">
    <name type="scientific">Heliocybe sulcata</name>
    <dbReference type="NCBI Taxonomy" id="5364"/>
    <lineage>
        <taxon>Eukaryota</taxon>
        <taxon>Fungi</taxon>
        <taxon>Dikarya</taxon>
        <taxon>Basidiomycota</taxon>
        <taxon>Agaricomycotina</taxon>
        <taxon>Agaricomycetes</taxon>
        <taxon>Gloeophyllales</taxon>
        <taxon>Gloeophyllaceae</taxon>
        <taxon>Heliocybe</taxon>
    </lineage>
</organism>
<evidence type="ECO:0000313" key="2">
    <source>
        <dbReference type="EMBL" id="TFK52819.1"/>
    </source>
</evidence>
<reference evidence="2 3" key="1">
    <citation type="journal article" date="2019" name="Nat. Ecol. Evol.">
        <title>Megaphylogeny resolves global patterns of mushroom evolution.</title>
        <authorList>
            <person name="Varga T."/>
            <person name="Krizsan K."/>
            <person name="Foldi C."/>
            <person name="Dima B."/>
            <person name="Sanchez-Garcia M."/>
            <person name="Sanchez-Ramirez S."/>
            <person name="Szollosi G.J."/>
            <person name="Szarkandi J.G."/>
            <person name="Papp V."/>
            <person name="Albert L."/>
            <person name="Andreopoulos W."/>
            <person name="Angelini C."/>
            <person name="Antonin V."/>
            <person name="Barry K.W."/>
            <person name="Bougher N.L."/>
            <person name="Buchanan P."/>
            <person name="Buyck B."/>
            <person name="Bense V."/>
            <person name="Catcheside P."/>
            <person name="Chovatia M."/>
            <person name="Cooper J."/>
            <person name="Damon W."/>
            <person name="Desjardin D."/>
            <person name="Finy P."/>
            <person name="Geml J."/>
            <person name="Haridas S."/>
            <person name="Hughes K."/>
            <person name="Justo A."/>
            <person name="Karasinski D."/>
            <person name="Kautmanova I."/>
            <person name="Kiss B."/>
            <person name="Kocsube S."/>
            <person name="Kotiranta H."/>
            <person name="LaButti K.M."/>
            <person name="Lechner B.E."/>
            <person name="Liimatainen K."/>
            <person name="Lipzen A."/>
            <person name="Lukacs Z."/>
            <person name="Mihaltcheva S."/>
            <person name="Morgado L.N."/>
            <person name="Niskanen T."/>
            <person name="Noordeloos M.E."/>
            <person name="Ohm R.A."/>
            <person name="Ortiz-Santana B."/>
            <person name="Ovrebo C."/>
            <person name="Racz N."/>
            <person name="Riley R."/>
            <person name="Savchenko A."/>
            <person name="Shiryaev A."/>
            <person name="Soop K."/>
            <person name="Spirin V."/>
            <person name="Szebenyi C."/>
            <person name="Tomsovsky M."/>
            <person name="Tulloss R.E."/>
            <person name="Uehling J."/>
            <person name="Grigoriev I.V."/>
            <person name="Vagvolgyi C."/>
            <person name="Papp T."/>
            <person name="Martin F.M."/>
            <person name="Miettinen O."/>
            <person name="Hibbett D.S."/>
            <person name="Nagy L.G."/>
        </authorList>
    </citation>
    <scope>NUCLEOTIDE SEQUENCE [LARGE SCALE GENOMIC DNA]</scope>
    <source>
        <strain evidence="2 3">OMC1185</strain>
    </source>
</reference>
<evidence type="ECO:0000256" key="1">
    <source>
        <dbReference type="SAM" id="MobiDB-lite"/>
    </source>
</evidence>
<dbReference type="AlphaFoldDB" id="A0A5C3N4U4"/>
<dbReference type="EMBL" id="ML213508">
    <property type="protein sequence ID" value="TFK52819.1"/>
    <property type="molecule type" value="Genomic_DNA"/>
</dbReference>
<accession>A0A5C3N4U4</accession>
<dbReference type="STRING" id="5364.A0A5C3N4U4"/>
<feature type="compositionally biased region" description="Basic and acidic residues" evidence="1">
    <location>
        <begin position="364"/>
        <end position="373"/>
    </location>
</feature>
<dbReference type="Proteomes" id="UP000305948">
    <property type="component" value="Unassembled WGS sequence"/>
</dbReference>
<feature type="region of interest" description="Disordered" evidence="1">
    <location>
        <begin position="364"/>
        <end position="390"/>
    </location>
</feature>
<name>A0A5C3N4U4_9AGAM</name>
<evidence type="ECO:0000313" key="3">
    <source>
        <dbReference type="Proteomes" id="UP000305948"/>
    </source>
</evidence>
<proteinExistence type="predicted"/>
<sequence>MSLSILKASEGRRASLASAVSDLRRVRPRVPFWELGAHRVPTLWTLYRGLLKEAPALHIRNRIQRLFRDKRSLNSPRAAKEQLVKGHRWLDIFRRAKEGDERLQRVLDRYNRLLAIRSGKEHWRDLLLDAKAYQEKLRRRPIMTGSFIRPSIFNRALPRLSPQPDHITGMIAQRKHSRAMRMEKAAVYAEYQSLMREEGVFERLLQEETERYEQDFEPIFEGHMVDWRQPIQNAVLAMNESYRLDAEREASPYPPELVEMVRNARREKIANKTRERERERRGEVLACTVRRMRKGPPAHVAIKMTEEQKRLDKASRSPSEVGYVAIAKRKLGHKLRNPEAWKVEIGRDEDQERFHEEVLRIEKENERRARAEAEASDIPSADEIRPIQSM</sequence>